<proteinExistence type="predicted"/>
<dbReference type="AlphaFoldDB" id="A0A0A9CT30"/>
<keyword evidence="1" id="KW-0812">Transmembrane</keyword>
<name>A0A0A9CT30_ARUDO</name>
<accession>A0A0A9CT30</accession>
<reference evidence="2" key="1">
    <citation type="submission" date="2014-09" db="EMBL/GenBank/DDBJ databases">
        <authorList>
            <person name="Magalhaes I.L.F."/>
            <person name="Oliveira U."/>
            <person name="Santos F.R."/>
            <person name="Vidigal T.H.D.A."/>
            <person name="Brescovit A.D."/>
            <person name="Santos A.J."/>
        </authorList>
    </citation>
    <scope>NUCLEOTIDE SEQUENCE</scope>
    <source>
        <tissue evidence="2">Shoot tissue taken approximately 20 cm above the soil surface</tissue>
    </source>
</reference>
<organism evidence="2">
    <name type="scientific">Arundo donax</name>
    <name type="common">Giant reed</name>
    <name type="synonym">Donax arundinaceus</name>
    <dbReference type="NCBI Taxonomy" id="35708"/>
    <lineage>
        <taxon>Eukaryota</taxon>
        <taxon>Viridiplantae</taxon>
        <taxon>Streptophyta</taxon>
        <taxon>Embryophyta</taxon>
        <taxon>Tracheophyta</taxon>
        <taxon>Spermatophyta</taxon>
        <taxon>Magnoliopsida</taxon>
        <taxon>Liliopsida</taxon>
        <taxon>Poales</taxon>
        <taxon>Poaceae</taxon>
        <taxon>PACMAD clade</taxon>
        <taxon>Arundinoideae</taxon>
        <taxon>Arundineae</taxon>
        <taxon>Arundo</taxon>
    </lineage>
</organism>
<keyword evidence="1" id="KW-1133">Transmembrane helix</keyword>
<evidence type="ECO:0000313" key="2">
    <source>
        <dbReference type="EMBL" id="JAD76545.1"/>
    </source>
</evidence>
<evidence type="ECO:0000256" key="1">
    <source>
        <dbReference type="SAM" id="Phobius"/>
    </source>
</evidence>
<reference evidence="2" key="2">
    <citation type="journal article" date="2015" name="Data Brief">
        <title>Shoot transcriptome of the giant reed, Arundo donax.</title>
        <authorList>
            <person name="Barrero R.A."/>
            <person name="Guerrero F.D."/>
            <person name="Moolhuijzen P."/>
            <person name="Goolsby J.A."/>
            <person name="Tidwell J."/>
            <person name="Bellgard S.E."/>
            <person name="Bellgard M.I."/>
        </authorList>
    </citation>
    <scope>NUCLEOTIDE SEQUENCE</scope>
    <source>
        <tissue evidence="2">Shoot tissue taken approximately 20 cm above the soil surface</tissue>
    </source>
</reference>
<keyword evidence="1" id="KW-0472">Membrane</keyword>
<sequence>MRLWASSKIWLTASMDSSRTFQSGLPKFFSKVGVILALMSSRGNPSDEPADVEDAVSKTLTVLFGAAAAPSNGFFSYSASSALRSAGFMSLKNPLISGPTNLCSIPISFIVAFLVAAALD</sequence>
<dbReference type="EMBL" id="GBRH01221350">
    <property type="protein sequence ID" value="JAD76545.1"/>
    <property type="molecule type" value="Transcribed_RNA"/>
</dbReference>
<protein>
    <submittedName>
        <fullName evidence="2">Uncharacterized protein</fullName>
    </submittedName>
</protein>
<feature type="transmembrane region" description="Helical" evidence="1">
    <location>
        <begin position="99"/>
        <end position="119"/>
    </location>
</feature>